<sequence>MISEERSNHISKQALGFPVGLLIRSPKRRLAMLGRKASNGSLQSSTSDSTSQSVESTGVRQPAKSKIRRHNNRLTTVFNRSPVLRNKRSGQDSRSLELQAADDPAELSSQRTIPGILKIFGSDICQGTNYKSVLATSHSSAKELVKEALERYCLEKEDSSAYVLCDVIGRTGLDHEWKTECCRVVGDHEKPLMLQSLWKPKDGFSRRFEIQKRANVEAQSAKNKDSITAGLNAQARRLQHARARVTSLFVDGTNEGVDALGIWRSLSDMDISTMGKEASETHNAPLQEDPEAEADKEAHRLNAEKEETESSDDNNTQYSIHLPFDFPYFLLLQGYNHRQEFLIYLMSGNSCIFGSSIEYSTGKNEETLKVDVLLFAPDILPQHCCVQRLDIISDQTEGSSKMRTMLRPLHSAHVTHNGVPLDEEVELCPGDLVGLGQHYLFMFKDPTASGAFQTPSWMATLCPPATTSPCKLCGTSVRRRRTQKMAARWRDLEGRVLSLSYQVQHEDQVLEKILSMVDPGGEEPKLTPAFLLCLCIQHSATNFELVHLRKLLLSIANQIQLTMWERTKELAALQPDISTSDTSAEQHVLNIKDLIPGLQPLVLWMSNSIELLHFIQHEIQYTRDASEEAMTVLEEVIMFTFQQCVYYLTKTLTGAVTMGSQGRDILLSPVTAAYHPAERKSACAVLPVGSDTTFRNCTQHCSRLSSMYAVLPGLLDSNPFSESGQLRMPAGVSQILDVLKEALHLLNTFQVHSEITSQLLTYLFFFTNASLFNTLMERGSGGGFYQWSRGVQIRANMDLLMDWIQSIGMGDMAADFFQRLSSAVNLLATPKETLLQASWSTLRAEFVHLNPAQLHHMLREYNTARTCPPCWMPSPEDSAASLNTSNILESFDNHPPLILPSSIFNLELGNPITEPGLFTPLRHLQEFIQSLPDSQTQSDHQPSQTASEPITCQDSKDQQHVSMTPPQFRGSHSNLSSCEAVLTQKLKCLELQNSLSGNTDLGYHKSLALDPSCLLTPPNTPQSLEQAELEASLMEGAAQHTTRQHRKVCSLISKAGCIVFGGVWEVLVLMWSWVCVLWLHEDTSPPPLQNALPHLICLYNEQWSVENGITGNQRTEEDEDDRDEVFTVELMRGPHGLGLALVDGIKTPLRVSGIYVKSVVPDSPAALSQRLRVGDRILAVNGVSLVGMDYHSGRELIRTSSDSLRLLVAKTESRSSNRSFTTRC</sequence>
<evidence type="ECO:0000313" key="5">
    <source>
        <dbReference type="EMBL" id="KAI2644694.1"/>
    </source>
</evidence>
<accession>A0ABQ8L1Q5</accession>
<dbReference type="InterPro" id="IPR029071">
    <property type="entry name" value="Ubiquitin-like_domsf"/>
</dbReference>
<dbReference type="CDD" id="cd15472">
    <property type="entry name" value="Myo5p-like_CBD_Rasip1"/>
    <property type="match status" value="1"/>
</dbReference>
<dbReference type="SMART" id="SM01132">
    <property type="entry name" value="DIL"/>
    <property type="match status" value="1"/>
</dbReference>
<keyword evidence="6" id="KW-1185">Reference proteome</keyword>
<feature type="compositionally biased region" description="Basic and acidic residues" evidence="1">
    <location>
        <begin position="293"/>
        <end position="305"/>
    </location>
</feature>
<name>A0ABQ8L1Q5_LABRO</name>
<dbReference type="SUPFAM" id="SSF49879">
    <property type="entry name" value="SMAD/FHA domain"/>
    <property type="match status" value="1"/>
</dbReference>
<dbReference type="InterPro" id="IPR002710">
    <property type="entry name" value="Dilute_dom"/>
</dbReference>
<dbReference type="InterPro" id="IPR037983">
    <property type="entry name" value="CBD_Rasip1/Radil"/>
</dbReference>
<dbReference type="CDD" id="cd06690">
    <property type="entry name" value="PDZ_Radil-like"/>
    <property type="match status" value="1"/>
</dbReference>
<dbReference type="PANTHER" id="PTHR16027">
    <property type="entry name" value="DILUTE DOMAIN-CONTAINING PROTEIN YPR089W"/>
    <property type="match status" value="1"/>
</dbReference>
<dbReference type="SUPFAM" id="SSF54236">
    <property type="entry name" value="Ubiquitin-like"/>
    <property type="match status" value="1"/>
</dbReference>
<protein>
    <submittedName>
        <fullName evidence="5">Ras-associating and dilute domain-containing protein</fullName>
    </submittedName>
</protein>
<feature type="compositionally biased region" description="Polar residues" evidence="1">
    <location>
        <begin position="932"/>
        <end position="953"/>
    </location>
</feature>
<dbReference type="Pfam" id="PF01843">
    <property type="entry name" value="DIL"/>
    <property type="match status" value="1"/>
</dbReference>
<feature type="domain" description="Dilute" evidence="4">
    <location>
        <begin position="592"/>
        <end position="894"/>
    </location>
</feature>
<dbReference type="Gene3D" id="2.60.200.20">
    <property type="match status" value="1"/>
</dbReference>
<dbReference type="InterPro" id="IPR052072">
    <property type="entry name" value="Vascular_dev_regulator"/>
</dbReference>
<feature type="region of interest" description="Disordered" evidence="1">
    <location>
        <begin position="35"/>
        <end position="104"/>
    </location>
</feature>
<dbReference type="PROSITE" id="PS51126">
    <property type="entry name" value="DILUTE"/>
    <property type="match status" value="1"/>
</dbReference>
<dbReference type="CDD" id="cd17116">
    <property type="entry name" value="RA_Radil_like"/>
    <property type="match status" value="1"/>
</dbReference>
<dbReference type="SMART" id="SM00228">
    <property type="entry name" value="PDZ"/>
    <property type="match status" value="1"/>
</dbReference>
<dbReference type="Gene3D" id="2.30.42.10">
    <property type="match status" value="1"/>
</dbReference>
<feature type="domain" description="Ras-associating" evidence="3">
    <location>
        <begin position="115"/>
        <end position="215"/>
    </location>
</feature>
<dbReference type="SUPFAM" id="SSF50156">
    <property type="entry name" value="PDZ domain-like"/>
    <property type="match status" value="1"/>
</dbReference>
<evidence type="ECO:0000259" key="2">
    <source>
        <dbReference type="PROSITE" id="PS50106"/>
    </source>
</evidence>
<comment type="caution">
    <text evidence="5">The sequence shown here is derived from an EMBL/GenBank/DDBJ whole genome shotgun (WGS) entry which is preliminary data.</text>
</comment>
<evidence type="ECO:0000259" key="3">
    <source>
        <dbReference type="PROSITE" id="PS50200"/>
    </source>
</evidence>
<dbReference type="InterPro" id="IPR036034">
    <property type="entry name" value="PDZ_sf"/>
</dbReference>
<dbReference type="EMBL" id="JACTAM010002463">
    <property type="protein sequence ID" value="KAI2644694.1"/>
    <property type="molecule type" value="Genomic_DNA"/>
</dbReference>
<feature type="region of interest" description="Disordered" evidence="1">
    <location>
        <begin position="274"/>
        <end position="316"/>
    </location>
</feature>
<dbReference type="InterPro" id="IPR001478">
    <property type="entry name" value="PDZ"/>
</dbReference>
<dbReference type="Gene3D" id="3.10.20.90">
    <property type="entry name" value="Phosphatidylinositol 3-kinase Catalytic Subunit, Chain A, domain 1"/>
    <property type="match status" value="1"/>
</dbReference>
<dbReference type="InterPro" id="IPR008984">
    <property type="entry name" value="SMAD_FHA_dom_sf"/>
</dbReference>
<feature type="domain" description="PDZ" evidence="2">
    <location>
        <begin position="1127"/>
        <end position="1212"/>
    </location>
</feature>
<organism evidence="5 6">
    <name type="scientific">Labeo rohita</name>
    <name type="common">Indian major carp</name>
    <name type="synonym">Cyprinus rohita</name>
    <dbReference type="NCBI Taxonomy" id="84645"/>
    <lineage>
        <taxon>Eukaryota</taxon>
        <taxon>Metazoa</taxon>
        <taxon>Chordata</taxon>
        <taxon>Craniata</taxon>
        <taxon>Vertebrata</taxon>
        <taxon>Euteleostomi</taxon>
        <taxon>Actinopterygii</taxon>
        <taxon>Neopterygii</taxon>
        <taxon>Teleostei</taxon>
        <taxon>Ostariophysi</taxon>
        <taxon>Cypriniformes</taxon>
        <taxon>Cyprinidae</taxon>
        <taxon>Labeoninae</taxon>
        <taxon>Labeonini</taxon>
        <taxon>Labeo</taxon>
    </lineage>
</organism>
<feature type="region of interest" description="Disordered" evidence="1">
    <location>
        <begin position="932"/>
        <end position="971"/>
    </location>
</feature>
<gene>
    <name evidence="5" type="ORF">H4Q32_027016</name>
</gene>
<proteinExistence type="predicted"/>
<dbReference type="PROSITE" id="PS50200">
    <property type="entry name" value="RA"/>
    <property type="match status" value="1"/>
</dbReference>
<evidence type="ECO:0000259" key="4">
    <source>
        <dbReference type="PROSITE" id="PS51126"/>
    </source>
</evidence>
<dbReference type="InterPro" id="IPR000159">
    <property type="entry name" value="RA_dom"/>
</dbReference>
<feature type="compositionally biased region" description="Polar residues" evidence="1">
    <location>
        <begin position="960"/>
        <end position="971"/>
    </location>
</feature>
<dbReference type="SMART" id="SM00314">
    <property type="entry name" value="RA"/>
    <property type="match status" value="1"/>
</dbReference>
<evidence type="ECO:0000256" key="1">
    <source>
        <dbReference type="SAM" id="MobiDB-lite"/>
    </source>
</evidence>
<dbReference type="Pfam" id="PF00595">
    <property type="entry name" value="PDZ"/>
    <property type="match status" value="1"/>
</dbReference>
<evidence type="ECO:0000313" key="6">
    <source>
        <dbReference type="Proteomes" id="UP000830375"/>
    </source>
</evidence>
<dbReference type="Proteomes" id="UP000830375">
    <property type="component" value="Unassembled WGS sequence"/>
</dbReference>
<feature type="compositionally biased region" description="Low complexity" evidence="1">
    <location>
        <begin position="38"/>
        <end position="57"/>
    </location>
</feature>
<reference evidence="5 6" key="1">
    <citation type="submission" date="2022-01" db="EMBL/GenBank/DDBJ databases">
        <title>A high-quality chromosome-level genome assembly of rohu carp, Labeo rohita.</title>
        <authorList>
            <person name="Arick M.A. II"/>
            <person name="Hsu C.-Y."/>
            <person name="Magbanua Z."/>
            <person name="Pechanova O."/>
            <person name="Grover C."/>
            <person name="Miller E."/>
            <person name="Thrash A."/>
            <person name="Ezzel L."/>
            <person name="Alam S."/>
            <person name="Benzie J."/>
            <person name="Hamilton M."/>
            <person name="Karsi A."/>
            <person name="Lawrence M.L."/>
            <person name="Peterson D.G."/>
        </authorList>
    </citation>
    <scope>NUCLEOTIDE SEQUENCE [LARGE SCALE GENOMIC DNA]</scope>
    <source>
        <strain evidence="6">BAU-BD-2019</strain>
        <tissue evidence="5">Blood</tissue>
    </source>
</reference>
<feature type="compositionally biased region" description="Basic residues" evidence="1">
    <location>
        <begin position="63"/>
        <end position="72"/>
    </location>
</feature>
<dbReference type="PROSITE" id="PS50106">
    <property type="entry name" value="PDZ"/>
    <property type="match status" value="1"/>
</dbReference>
<dbReference type="Pfam" id="PF00788">
    <property type="entry name" value="RA"/>
    <property type="match status" value="1"/>
</dbReference>
<dbReference type="PANTHER" id="PTHR16027:SF4">
    <property type="entry name" value="RAS-INTERACTING PROTEIN 1"/>
    <property type="match status" value="1"/>
</dbReference>